<proteinExistence type="inferred from homology"/>
<dbReference type="PANTHER" id="PTHR44942:SF4">
    <property type="entry name" value="METHYLTRANSFERASE TYPE 11 DOMAIN-CONTAINING PROTEIN"/>
    <property type="match status" value="1"/>
</dbReference>
<dbReference type="Proteomes" id="UP001296706">
    <property type="component" value="Unassembled WGS sequence"/>
</dbReference>
<dbReference type="InterPro" id="IPR051052">
    <property type="entry name" value="Diverse_substrate_MTase"/>
</dbReference>
<feature type="domain" description="Methyltransferase type 11" evidence="4">
    <location>
        <begin position="45"/>
        <end position="133"/>
    </location>
</feature>
<comment type="similarity">
    <text evidence="1">Belongs to the methyltransferase superfamily.</text>
</comment>
<dbReference type="RefSeq" id="WP_169400318.1">
    <property type="nucleotide sequence ID" value="NZ_BAAAJH010000004.1"/>
</dbReference>
<dbReference type="GO" id="GO:0032259">
    <property type="term" value="P:methylation"/>
    <property type="evidence" value="ECO:0007669"/>
    <property type="project" value="UniProtKB-KW"/>
</dbReference>
<dbReference type="Pfam" id="PF08241">
    <property type="entry name" value="Methyltransf_11"/>
    <property type="match status" value="1"/>
</dbReference>
<dbReference type="InterPro" id="IPR029063">
    <property type="entry name" value="SAM-dependent_MTases_sf"/>
</dbReference>
<keyword evidence="2 5" id="KW-0489">Methyltransferase</keyword>
<name>A0ABX1RQR1_9PSEU</name>
<reference evidence="5 6" key="1">
    <citation type="submission" date="2020-04" db="EMBL/GenBank/DDBJ databases">
        <authorList>
            <person name="Klaysubun C."/>
            <person name="Duangmal K."/>
            <person name="Lipun K."/>
        </authorList>
    </citation>
    <scope>NUCLEOTIDE SEQUENCE [LARGE SCALE GENOMIC DNA]</scope>
    <source>
        <strain evidence="5 6">JCM 11839</strain>
    </source>
</reference>
<comment type="caution">
    <text evidence="5">The sequence shown here is derived from an EMBL/GenBank/DDBJ whole genome shotgun (WGS) entry which is preliminary data.</text>
</comment>
<dbReference type="SUPFAM" id="SSF53335">
    <property type="entry name" value="S-adenosyl-L-methionine-dependent methyltransferases"/>
    <property type="match status" value="1"/>
</dbReference>
<dbReference type="EMBL" id="JAAXKY010000219">
    <property type="protein sequence ID" value="NMH82312.1"/>
    <property type="molecule type" value="Genomic_DNA"/>
</dbReference>
<sequence length="253" mass="26516">MTASNPFLGALTGEYYALGRPDYHPAAVGAVARLLDLGDPVSLAVDIGCGTGMSTRALTAVAAQVVGLDVSASMLRAAAPAAGVGYLQAGAERLPLASCSAGLVVTAAAFHWFDQARALAEVARVLRPGGGFAVYSDFFSGRLGGADALTDWLAGTYGPRYPGPPRHSHFDRDAADVAGLAFVGSEELRYDVPMTADALADYLLSQSNATSAIDDGRTTRAELRAWLLAEFEPRMPAEVVRAQFTCTVWCSRK</sequence>
<dbReference type="InterPro" id="IPR013216">
    <property type="entry name" value="Methyltransf_11"/>
</dbReference>
<dbReference type="CDD" id="cd02440">
    <property type="entry name" value="AdoMet_MTases"/>
    <property type="match status" value="1"/>
</dbReference>
<dbReference type="PANTHER" id="PTHR44942">
    <property type="entry name" value="METHYLTRANSF_11 DOMAIN-CONTAINING PROTEIN"/>
    <property type="match status" value="1"/>
</dbReference>
<evidence type="ECO:0000259" key="4">
    <source>
        <dbReference type="Pfam" id="PF08241"/>
    </source>
</evidence>
<dbReference type="GO" id="GO:0008168">
    <property type="term" value="F:methyltransferase activity"/>
    <property type="evidence" value="ECO:0007669"/>
    <property type="project" value="UniProtKB-KW"/>
</dbReference>
<gene>
    <name evidence="5" type="ORF">HF577_35145</name>
</gene>
<evidence type="ECO:0000313" key="6">
    <source>
        <dbReference type="Proteomes" id="UP001296706"/>
    </source>
</evidence>
<evidence type="ECO:0000256" key="1">
    <source>
        <dbReference type="ARBA" id="ARBA00008361"/>
    </source>
</evidence>
<organism evidence="5 6">
    <name type="scientific">Pseudonocardia xinjiangensis</name>
    <dbReference type="NCBI Taxonomy" id="75289"/>
    <lineage>
        <taxon>Bacteria</taxon>
        <taxon>Bacillati</taxon>
        <taxon>Actinomycetota</taxon>
        <taxon>Actinomycetes</taxon>
        <taxon>Pseudonocardiales</taxon>
        <taxon>Pseudonocardiaceae</taxon>
        <taxon>Pseudonocardia</taxon>
    </lineage>
</organism>
<evidence type="ECO:0000256" key="2">
    <source>
        <dbReference type="ARBA" id="ARBA00022603"/>
    </source>
</evidence>
<protein>
    <submittedName>
        <fullName evidence="5">Class I SAM-dependent methyltransferase</fullName>
    </submittedName>
</protein>
<accession>A0ABX1RQR1</accession>
<evidence type="ECO:0000313" key="5">
    <source>
        <dbReference type="EMBL" id="NMH82312.1"/>
    </source>
</evidence>
<keyword evidence="3" id="KW-0808">Transferase</keyword>
<keyword evidence="6" id="KW-1185">Reference proteome</keyword>
<dbReference type="Gene3D" id="3.40.50.150">
    <property type="entry name" value="Vaccinia Virus protein VP39"/>
    <property type="match status" value="1"/>
</dbReference>
<evidence type="ECO:0000256" key="3">
    <source>
        <dbReference type="ARBA" id="ARBA00022679"/>
    </source>
</evidence>